<organism evidence="1">
    <name type="scientific">Magnetospirillum gryphiswaldense</name>
    <dbReference type="NCBI Taxonomy" id="55518"/>
    <lineage>
        <taxon>Bacteria</taxon>
        <taxon>Pseudomonadati</taxon>
        <taxon>Pseudomonadota</taxon>
        <taxon>Alphaproteobacteria</taxon>
        <taxon>Rhodospirillales</taxon>
        <taxon>Rhodospirillaceae</taxon>
        <taxon>Magnetospirillum</taxon>
    </lineage>
</organism>
<sequence>MGIVHPGVPQPLAKFLQAALGLDVFIETGTQYGYTARWAASHFSQAHSIELSPALWARAVEALGDVGNLTLHQGAKPAVLARLLPTLPGPALCGLDAHWSLGEPAGEDDPCPLLAELEAVLTQPVQHTILIDDARLFCAPPALPHPAAAWPSLAKLTHALRALGREEFFLFEDVIIVPAVGDVELLRKYLQMRDTLTSQSPLRQPLPLPEDLAARIAAAQGPALLALWSEAARLVPAQVRHHVQVARLAFAQGDRAAAREAAEWAMAVDLEVALAEDVVALRGSCGGEVG</sequence>
<proteinExistence type="predicted"/>
<evidence type="ECO:0008006" key="2">
    <source>
        <dbReference type="Google" id="ProtNLM"/>
    </source>
</evidence>
<name>A4TV66_9PROT</name>
<gene>
    <name evidence="1" type="ORF">MGR_2822</name>
</gene>
<evidence type="ECO:0000313" key="1">
    <source>
        <dbReference type="EMBL" id="CAM74523.1"/>
    </source>
</evidence>
<dbReference type="AlphaFoldDB" id="A4TV66"/>
<dbReference type="InterPro" id="IPR029063">
    <property type="entry name" value="SAM-dependent_MTases_sf"/>
</dbReference>
<dbReference type="EMBL" id="CU459003">
    <property type="protein sequence ID" value="CAM74523.1"/>
    <property type="molecule type" value="Genomic_DNA"/>
</dbReference>
<dbReference type="SUPFAM" id="SSF53335">
    <property type="entry name" value="S-adenosyl-L-methionine-dependent methyltransferases"/>
    <property type="match status" value="1"/>
</dbReference>
<accession>A4TV66</accession>
<reference evidence="1" key="1">
    <citation type="journal article" date="2007" name="J. Bacteriol.">
        <title>Comparative genome analysis of four magnetotactic bacteria reveals a complex set of group-specific genes implicated in magnetosome biomineralization and function.</title>
        <authorList>
            <person name="Richter M."/>
            <person name="Kube M."/>
            <person name="Bazylinski D.A."/>
            <person name="Lombardot T."/>
            <person name="Gloeckner F.O."/>
            <person name="Reinhardt R."/>
            <person name="Schueler D."/>
        </authorList>
    </citation>
    <scope>NUCLEOTIDE SEQUENCE</scope>
    <source>
        <strain evidence="1">MSR-1</strain>
    </source>
</reference>
<protein>
    <recommendedName>
        <fullName evidence="2">Class I SAM-dependent methyltransferase</fullName>
    </recommendedName>
</protein>